<dbReference type="FunFam" id="3.40.309.10:FF:000010">
    <property type="entry name" value="Gamma-aminobutyraldehyde dehydrogenase"/>
    <property type="match status" value="1"/>
</dbReference>
<dbReference type="Proteomes" id="UP000015380">
    <property type="component" value="Chromosome"/>
</dbReference>
<dbReference type="PATRIC" id="fig|1198232.3.peg.195"/>
<dbReference type="HOGENOM" id="CLU_005391_1_0_6"/>
<dbReference type="InterPro" id="IPR016161">
    <property type="entry name" value="Ald_DH/histidinol_DH"/>
</dbReference>
<evidence type="ECO:0000256" key="2">
    <source>
        <dbReference type="ARBA" id="ARBA00022797"/>
    </source>
</evidence>
<evidence type="ECO:0000256" key="7">
    <source>
        <dbReference type="ARBA" id="ARBA00066992"/>
    </source>
</evidence>
<evidence type="ECO:0000256" key="10">
    <source>
        <dbReference type="RuleBase" id="RU003345"/>
    </source>
</evidence>
<organism evidence="12 13">
    <name type="scientific">Cycloclasticus zancles 78-ME</name>
    <dbReference type="NCBI Taxonomy" id="1198232"/>
    <lineage>
        <taxon>Bacteria</taxon>
        <taxon>Pseudomonadati</taxon>
        <taxon>Pseudomonadota</taxon>
        <taxon>Gammaproteobacteria</taxon>
        <taxon>Thiotrichales</taxon>
        <taxon>Piscirickettsiaceae</taxon>
        <taxon>Cycloclasticus</taxon>
    </lineage>
</organism>
<dbReference type="EMBL" id="CP005996">
    <property type="protein sequence ID" value="AGS38534.1"/>
    <property type="molecule type" value="Genomic_DNA"/>
</dbReference>
<dbReference type="SUPFAM" id="SSF53720">
    <property type="entry name" value="ALDH-like"/>
    <property type="match status" value="1"/>
</dbReference>
<keyword evidence="3 10" id="KW-0560">Oxidoreductase</keyword>
<evidence type="ECO:0000256" key="5">
    <source>
        <dbReference type="ARBA" id="ARBA00035632"/>
    </source>
</evidence>
<dbReference type="GO" id="GO:0018485">
    <property type="term" value="F:salicylaldehyde dehydrogenase (NAD+) activity"/>
    <property type="evidence" value="ECO:0007669"/>
    <property type="project" value="UniProtKB-EC"/>
</dbReference>
<evidence type="ECO:0000256" key="8">
    <source>
        <dbReference type="ARBA" id="ARBA00070319"/>
    </source>
</evidence>
<dbReference type="Gene3D" id="3.40.309.10">
    <property type="entry name" value="Aldehyde Dehydrogenase, Chain A, domain 2"/>
    <property type="match status" value="1"/>
</dbReference>
<evidence type="ECO:0000259" key="11">
    <source>
        <dbReference type="Pfam" id="PF00171"/>
    </source>
</evidence>
<keyword evidence="2" id="KW-0058">Aromatic hydrocarbons catabolism</keyword>
<reference evidence="12 13" key="1">
    <citation type="submission" date="2013-05" db="EMBL/GenBank/DDBJ databases">
        <title>Between feast and famine: a lifestyle of most important marine PAH-degrading bacterium Cycloclasticus sp. 7ME.</title>
        <authorList>
            <person name="Yakimov M.M."/>
            <person name="Messina E."/>
            <person name="Genovese M."/>
            <person name="Denaro R."/>
            <person name="Crisafi F."/>
            <person name="Russo D."/>
            <person name="Cappello S."/>
            <person name="Santisi S."/>
            <person name="Smedile F."/>
            <person name="Golyshina O.V."/>
            <person name="Tran H."/>
            <person name="Pieper D.H."/>
            <person name="Golyshin P.N."/>
            <person name="Giuliano L."/>
        </authorList>
    </citation>
    <scope>NUCLEOTIDE SEQUENCE [LARGE SCALE GENOMIC DNA]</scope>
    <source>
        <strain evidence="12 13">78-ME</strain>
    </source>
</reference>
<feature type="active site" evidence="9">
    <location>
        <position position="250"/>
    </location>
</feature>
<dbReference type="InterPro" id="IPR016163">
    <property type="entry name" value="Ald_DH_C"/>
</dbReference>
<evidence type="ECO:0000313" key="12">
    <source>
        <dbReference type="EMBL" id="AGS38534.1"/>
    </source>
</evidence>
<comment type="pathway">
    <text evidence="5">Aromatic compound metabolism; naphthalene degradation.</text>
</comment>
<dbReference type="eggNOG" id="COG1012">
    <property type="taxonomic scope" value="Bacteria"/>
</dbReference>
<accession>S5T4L9</accession>
<dbReference type="Gene3D" id="3.40.605.10">
    <property type="entry name" value="Aldehyde Dehydrogenase, Chain A, domain 1"/>
    <property type="match status" value="1"/>
</dbReference>
<protein>
    <recommendedName>
        <fullName evidence="8">Salicylaldehyde dehydrogenase</fullName>
        <ecNumber evidence="7">1.2.1.65</ecNumber>
    </recommendedName>
</protein>
<dbReference type="PANTHER" id="PTHR42986:SF1">
    <property type="entry name" value="BENZALDEHYDE DEHYDROGENASE YFMT"/>
    <property type="match status" value="1"/>
</dbReference>
<feature type="domain" description="Aldehyde dehydrogenase" evidence="11">
    <location>
        <begin position="15"/>
        <end position="474"/>
    </location>
</feature>
<evidence type="ECO:0000256" key="1">
    <source>
        <dbReference type="ARBA" id="ARBA00009986"/>
    </source>
</evidence>
<dbReference type="CDD" id="cd07105">
    <property type="entry name" value="ALDH_SaliADH"/>
    <property type="match status" value="1"/>
</dbReference>
<dbReference type="InterPro" id="IPR029510">
    <property type="entry name" value="Ald_DH_CS_GLU"/>
</dbReference>
<evidence type="ECO:0000256" key="3">
    <source>
        <dbReference type="ARBA" id="ARBA00023002"/>
    </source>
</evidence>
<comment type="catalytic activity">
    <reaction evidence="6">
        <text>salicylaldehyde + NAD(+) + H2O = salicylate + NADH + 2 H(+)</text>
        <dbReference type="Rhea" id="RHEA:18537"/>
        <dbReference type="ChEBI" id="CHEBI:15377"/>
        <dbReference type="ChEBI" id="CHEBI:15378"/>
        <dbReference type="ChEBI" id="CHEBI:16008"/>
        <dbReference type="ChEBI" id="CHEBI:30762"/>
        <dbReference type="ChEBI" id="CHEBI:57540"/>
        <dbReference type="ChEBI" id="CHEBI:57945"/>
        <dbReference type="EC" id="1.2.1.65"/>
    </reaction>
</comment>
<dbReference type="FunFam" id="3.40.605.10:FF:000007">
    <property type="entry name" value="NAD/NADP-dependent betaine aldehyde dehydrogenase"/>
    <property type="match status" value="1"/>
</dbReference>
<evidence type="ECO:0000256" key="4">
    <source>
        <dbReference type="ARBA" id="ARBA00023027"/>
    </source>
</evidence>
<gene>
    <name evidence="12" type="ORF">CYCME_0192</name>
</gene>
<name>S5T4L9_9GAMM</name>
<sequence length="485" mass="51442">MKTQLIINNEAVDASNGATFERLNSLTGNVVSQGAAATIDDANKAAETAAIAFKTWSETGPTERRALLLKAADILESKTNDIIQAMAAEVGASALWSGFNVMMAAGLFREAAGLTTQVQGETIPTDKPDTLSMTFRQPVGVVLSMAPWNGPVALAARAIAYPIAFGNTVVFRASEVSPKTHLLVCEALFEAGLPAGVLNVITHASEDAPQITEALIAHPAIRRINFTGSTRVGSIIAQQAAKHLKRCLLELGGKSPLVILDDANIDEAVRAAVFGCFLYQGQICMTTGRIIVDEKVADEFIEKFAAATAQLTMGNPAEPGNEMCIVGPLIDSSSGERLNSIVKDAVDKGANVVSGGTAEGASMPATILDNVTADMRAYHEESFGPVISIIRVKDDEQALFVANDTEYGLSASVFSRDFPRAMKMAKHIESGICHINSATVNGEAQAPYGGTKATGYGRFDGRAVIDEFTELRWVTVAPNHVHYPF</sequence>
<dbReference type="KEGG" id="cza:CYCME_0192"/>
<dbReference type="Pfam" id="PF00171">
    <property type="entry name" value="Aldedh"/>
    <property type="match status" value="1"/>
</dbReference>
<dbReference type="InterPro" id="IPR015590">
    <property type="entry name" value="Aldehyde_DH_dom"/>
</dbReference>
<dbReference type="EC" id="1.2.1.65" evidence="7"/>
<comment type="similarity">
    <text evidence="1 10">Belongs to the aldehyde dehydrogenase family.</text>
</comment>
<dbReference type="AlphaFoldDB" id="S5T4L9"/>
<evidence type="ECO:0000313" key="13">
    <source>
        <dbReference type="Proteomes" id="UP000015380"/>
    </source>
</evidence>
<evidence type="ECO:0000256" key="6">
    <source>
        <dbReference type="ARBA" id="ARBA00050596"/>
    </source>
</evidence>
<dbReference type="InterPro" id="IPR016162">
    <property type="entry name" value="Ald_DH_N"/>
</dbReference>
<dbReference type="RefSeq" id="WP_015004997.1">
    <property type="nucleotide sequence ID" value="NC_021917.1"/>
</dbReference>
<keyword evidence="13" id="KW-1185">Reference proteome</keyword>
<dbReference type="PROSITE" id="PS00687">
    <property type="entry name" value="ALDEHYDE_DEHYDR_GLU"/>
    <property type="match status" value="1"/>
</dbReference>
<proteinExistence type="inferred from homology"/>
<keyword evidence="4" id="KW-0520">NAD</keyword>
<reference evidence="13" key="2">
    <citation type="journal article" date="2016" name="Environ. Microbiol. Rep.">
        <title>Analysis of defence systems and a conjugative IncP-1 plasmid in the marine polyaromatic hydrocarbons-degrading bacterium Cycloclasticus sp. 78-ME.</title>
        <authorList>
            <person name="Yakimov M.M."/>
            <person name="Crisafi F."/>
            <person name="Messina E."/>
            <person name="Smedile F."/>
            <person name="Lopatina A."/>
            <person name="Denaro R."/>
            <person name="Pieper D.H."/>
            <person name="Golyshin P.N."/>
            <person name="Giuliano L."/>
        </authorList>
    </citation>
    <scope>NUCLEOTIDE SEQUENCE [LARGE SCALE GENOMIC DNA]</scope>
    <source>
        <strain evidence="13">78-ME</strain>
    </source>
</reference>
<evidence type="ECO:0000256" key="9">
    <source>
        <dbReference type="PROSITE-ProRule" id="PRU10007"/>
    </source>
</evidence>
<dbReference type="PANTHER" id="PTHR42986">
    <property type="entry name" value="BENZALDEHYDE DEHYDROGENASE YFMT"/>
    <property type="match status" value="1"/>
</dbReference>